<protein>
    <recommendedName>
        <fullName evidence="9">Orotidine 5'-phosphate decarboxylase</fullName>
        <ecNumber evidence="9">4.1.1.23</ecNumber>
    </recommendedName>
    <alternativeName>
        <fullName evidence="9">OMP decarboxylase</fullName>
        <shortName evidence="9">OMPDCase</shortName>
        <shortName evidence="9">OMPdecase</shortName>
    </alternativeName>
</protein>
<feature type="active site" description="For OMPdecase activity" evidence="10">
    <location>
        <position position="72"/>
    </location>
</feature>
<proteinExistence type="inferred from homology"/>
<dbReference type="GO" id="GO:0004590">
    <property type="term" value="F:orotidine-5'-phosphate decarboxylase activity"/>
    <property type="evidence" value="ECO:0007669"/>
    <property type="project" value="UniProtKB-UniRule"/>
</dbReference>
<keyword evidence="6 9" id="KW-0456">Lyase</keyword>
<dbReference type="GO" id="GO:0005829">
    <property type="term" value="C:cytosol"/>
    <property type="evidence" value="ECO:0007669"/>
    <property type="project" value="TreeGrafter"/>
</dbReference>
<evidence type="ECO:0000256" key="5">
    <source>
        <dbReference type="ARBA" id="ARBA00022975"/>
    </source>
</evidence>
<dbReference type="InterPro" id="IPR013785">
    <property type="entry name" value="Aldolase_TIM"/>
</dbReference>
<evidence type="ECO:0000256" key="11">
    <source>
        <dbReference type="PIRSR" id="PIRSR614732-2"/>
    </source>
</evidence>
<dbReference type="InterPro" id="IPR001754">
    <property type="entry name" value="OMPdeCOase_dom"/>
</dbReference>
<comment type="function">
    <text evidence="1 9">Catalyzes the decarboxylation of orotidine 5'-monophosphate (OMP) to uridine 5'-monophosphate (UMP).</text>
</comment>
<dbReference type="Gene3D" id="3.20.20.70">
    <property type="entry name" value="Aldolase class I"/>
    <property type="match status" value="1"/>
</dbReference>
<evidence type="ECO:0000259" key="13">
    <source>
        <dbReference type="SMART" id="SM00934"/>
    </source>
</evidence>
<dbReference type="SUPFAM" id="SSF51366">
    <property type="entry name" value="Ribulose-phoshate binding barrel"/>
    <property type="match status" value="1"/>
</dbReference>
<dbReference type="InterPro" id="IPR018089">
    <property type="entry name" value="OMPdecase_AS"/>
</dbReference>
<reference evidence="14" key="1">
    <citation type="journal article" date="2014" name="Int. J. Syst. Evol. Microbiol.">
        <title>Complete genome sequence of Corynebacterium casei LMG S-19264T (=DSM 44701T), isolated from a smear-ripened cheese.</title>
        <authorList>
            <consortium name="US DOE Joint Genome Institute (JGI-PGF)"/>
            <person name="Walter F."/>
            <person name="Albersmeier A."/>
            <person name="Kalinowski J."/>
            <person name="Ruckert C."/>
        </authorList>
    </citation>
    <scope>NUCLEOTIDE SEQUENCE</scope>
    <source>
        <strain evidence="14">NBRC 110023</strain>
    </source>
</reference>
<evidence type="ECO:0000256" key="4">
    <source>
        <dbReference type="ARBA" id="ARBA00022793"/>
    </source>
</evidence>
<name>A0AA37SXK7_9ALTE</name>
<evidence type="ECO:0000256" key="10">
    <source>
        <dbReference type="PIRSR" id="PIRSR614732-1"/>
    </source>
</evidence>
<evidence type="ECO:0000256" key="8">
    <source>
        <dbReference type="ARBA" id="ARBA00061012"/>
    </source>
</evidence>
<dbReference type="EMBL" id="BSOT01000005">
    <property type="protein sequence ID" value="GLR69975.1"/>
    <property type="molecule type" value="Genomic_DNA"/>
</dbReference>
<dbReference type="Pfam" id="PF00215">
    <property type="entry name" value="OMPdecase"/>
    <property type="match status" value="1"/>
</dbReference>
<evidence type="ECO:0000313" key="14">
    <source>
        <dbReference type="EMBL" id="GLR69975.1"/>
    </source>
</evidence>
<feature type="active site" description="For OMPdecase activity" evidence="10">
    <location>
        <position position="69"/>
    </location>
</feature>
<dbReference type="GO" id="GO:0044205">
    <property type="term" value="P:'de novo' UMP biosynthetic process"/>
    <property type="evidence" value="ECO:0007669"/>
    <property type="project" value="UniProtKB-UniRule"/>
</dbReference>
<evidence type="ECO:0000256" key="3">
    <source>
        <dbReference type="ARBA" id="ARBA00011738"/>
    </source>
</evidence>
<feature type="binding site" evidence="9">
    <location>
        <begin position="67"/>
        <end position="76"/>
    </location>
    <ligand>
        <name>substrate</name>
    </ligand>
</feature>
<keyword evidence="5 9" id="KW-0665">Pyrimidine biosynthesis</keyword>
<dbReference type="SMART" id="SM00934">
    <property type="entry name" value="OMPdecase"/>
    <property type="match status" value="1"/>
</dbReference>
<dbReference type="PANTHER" id="PTHR32119:SF2">
    <property type="entry name" value="OROTIDINE 5'-PHOSPHATE DECARBOXYLASE"/>
    <property type="match status" value="1"/>
</dbReference>
<dbReference type="PROSITE" id="PS00156">
    <property type="entry name" value="OMPDECASE"/>
    <property type="match status" value="1"/>
</dbReference>
<feature type="binding site" evidence="9 11">
    <location>
        <position position="40"/>
    </location>
    <ligand>
        <name>substrate</name>
    </ligand>
</feature>
<feature type="active site" description="Proton donor" evidence="9">
    <location>
        <position position="69"/>
    </location>
</feature>
<keyword evidence="4 9" id="KW-0210">Decarboxylase</keyword>
<dbReference type="Proteomes" id="UP001156601">
    <property type="component" value="Unassembled WGS sequence"/>
</dbReference>
<dbReference type="InterPro" id="IPR047596">
    <property type="entry name" value="OMPdecase_bac"/>
</dbReference>
<dbReference type="EC" id="4.1.1.23" evidence="9"/>
<feature type="binding site" evidence="9 11">
    <location>
        <position position="216"/>
    </location>
    <ligand>
        <name>substrate</name>
    </ligand>
</feature>
<organism evidence="14 15">
    <name type="scientific">Agaribacter marinus</name>
    <dbReference type="NCBI Taxonomy" id="1431249"/>
    <lineage>
        <taxon>Bacteria</taxon>
        <taxon>Pseudomonadati</taxon>
        <taxon>Pseudomonadota</taxon>
        <taxon>Gammaproteobacteria</taxon>
        <taxon>Alteromonadales</taxon>
        <taxon>Alteromonadaceae</taxon>
        <taxon>Agaribacter</taxon>
    </lineage>
</organism>
<feature type="binding site" evidence="9 11">
    <location>
        <position position="126"/>
    </location>
    <ligand>
        <name>substrate</name>
    </ligand>
</feature>
<accession>A0AA37SXK7</accession>
<dbReference type="InterPro" id="IPR011060">
    <property type="entry name" value="RibuloseP-bd_barrel"/>
</dbReference>
<evidence type="ECO:0000256" key="6">
    <source>
        <dbReference type="ARBA" id="ARBA00023239"/>
    </source>
</evidence>
<dbReference type="NCBIfam" id="NF001273">
    <property type="entry name" value="PRK00230.1"/>
    <property type="match status" value="1"/>
</dbReference>
<feature type="binding site" evidence="9 11">
    <location>
        <position position="196"/>
    </location>
    <ligand>
        <name>substrate</name>
    </ligand>
</feature>
<evidence type="ECO:0000256" key="12">
    <source>
        <dbReference type="RuleBase" id="RU000512"/>
    </source>
</evidence>
<dbReference type="PANTHER" id="PTHR32119">
    <property type="entry name" value="OROTIDINE 5'-PHOSPHATE DECARBOXYLASE"/>
    <property type="match status" value="1"/>
</dbReference>
<feature type="binding site" evidence="9 11">
    <location>
        <position position="217"/>
    </location>
    <ligand>
        <name>substrate</name>
    </ligand>
</feature>
<evidence type="ECO:0000256" key="2">
    <source>
        <dbReference type="ARBA" id="ARBA00004861"/>
    </source>
</evidence>
<comment type="pathway">
    <text evidence="2 9 12">Pyrimidine metabolism; UMP biosynthesis via de novo pathway; UMP from orotate: step 2/2.</text>
</comment>
<evidence type="ECO:0000313" key="15">
    <source>
        <dbReference type="Proteomes" id="UP001156601"/>
    </source>
</evidence>
<dbReference type="InterPro" id="IPR014732">
    <property type="entry name" value="OMPdecase"/>
</dbReference>
<evidence type="ECO:0000256" key="7">
    <source>
        <dbReference type="ARBA" id="ARBA00049157"/>
    </source>
</evidence>
<dbReference type="AlphaFoldDB" id="A0AA37SXK7"/>
<feature type="binding site" evidence="9 11">
    <location>
        <position position="187"/>
    </location>
    <ligand>
        <name>substrate</name>
    </ligand>
</feature>
<dbReference type="GO" id="GO:0006207">
    <property type="term" value="P:'de novo' pyrimidine nucleobase biosynthetic process"/>
    <property type="evidence" value="ECO:0007669"/>
    <property type="project" value="InterPro"/>
</dbReference>
<dbReference type="FunFam" id="3.20.20.70:FF:000015">
    <property type="entry name" value="Orotidine 5'-phosphate decarboxylase"/>
    <property type="match status" value="1"/>
</dbReference>
<dbReference type="HAMAP" id="MF_01200_B">
    <property type="entry name" value="OMPdecase_type1_B"/>
    <property type="match status" value="1"/>
</dbReference>
<dbReference type="NCBIfam" id="TIGR01740">
    <property type="entry name" value="pyrF"/>
    <property type="match status" value="1"/>
</dbReference>
<comment type="subunit">
    <text evidence="3 9">Homodimer.</text>
</comment>
<gene>
    <name evidence="9 14" type="primary">pyrF</name>
    <name evidence="14" type="ORF">GCM10007852_08830</name>
</gene>
<dbReference type="CDD" id="cd04725">
    <property type="entry name" value="OMP_decarboxylase_like"/>
    <property type="match status" value="1"/>
</dbReference>
<sequence>MLLDTNPIDSKRVIVALDFDNLNAAMALVDQLNPEECRLKVGKEMFTLFGPDWVRRLVDEGFDVFLDLKFHDIPNTVAKAVKAATSLGVWMVNVHASGGPDMIEAAKDAAMSSHNPSLLTAVTILTSMDERQFSAVYDENHIANKVTELALLAQNSGADGVVCSAKEAILLRQQVKSTFKLVTPGIRPTGSDVNDQKRIMTPSDAISSGVDYLVVGRPITQAKEPTNVLSSINASIKNIVYEN</sequence>
<keyword evidence="15" id="KW-1185">Reference proteome</keyword>
<comment type="similarity">
    <text evidence="8 9">Belongs to the OMP decarboxylase family. Type 1 subfamily.</text>
</comment>
<feature type="binding site" evidence="9 11">
    <location>
        <position position="18"/>
    </location>
    <ligand>
        <name>substrate</name>
    </ligand>
</feature>
<comment type="caution">
    <text evidence="14">The sequence shown here is derived from an EMBL/GenBank/DDBJ whole genome shotgun (WGS) entry which is preliminary data.</text>
</comment>
<comment type="catalytic activity">
    <reaction evidence="7 9 12">
        <text>orotidine 5'-phosphate + H(+) = UMP + CO2</text>
        <dbReference type="Rhea" id="RHEA:11596"/>
        <dbReference type="ChEBI" id="CHEBI:15378"/>
        <dbReference type="ChEBI" id="CHEBI:16526"/>
        <dbReference type="ChEBI" id="CHEBI:57538"/>
        <dbReference type="ChEBI" id="CHEBI:57865"/>
        <dbReference type="EC" id="4.1.1.23"/>
    </reaction>
</comment>
<reference evidence="14" key="2">
    <citation type="submission" date="2023-01" db="EMBL/GenBank/DDBJ databases">
        <title>Draft genome sequence of Agaribacter marinus strain NBRC 110023.</title>
        <authorList>
            <person name="Sun Q."/>
            <person name="Mori K."/>
        </authorList>
    </citation>
    <scope>NUCLEOTIDE SEQUENCE</scope>
    <source>
        <strain evidence="14">NBRC 110023</strain>
    </source>
</reference>
<feature type="domain" description="Orotidine 5'-phosphate decarboxylase" evidence="13">
    <location>
        <begin position="12"/>
        <end position="232"/>
    </location>
</feature>
<feature type="active site" description="For OMPdecase activity" evidence="10">
    <location>
        <position position="67"/>
    </location>
</feature>
<evidence type="ECO:0000256" key="1">
    <source>
        <dbReference type="ARBA" id="ARBA00002356"/>
    </source>
</evidence>
<evidence type="ECO:0000256" key="9">
    <source>
        <dbReference type="HAMAP-Rule" id="MF_01200"/>
    </source>
</evidence>